<proteinExistence type="predicted"/>
<dbReference type="Gene3D" id="3.30.950.30">
    <property type="entry name" value="Schlafen, AAA domain"/>
    <property type="match status" value="1"/>
</dbReference>
<sequence length="562" mass="63138">MFMKSEEELLEIIRACEHVDSELLESEEVEFKEYSSVASLHGAKDLAEEVSALANKKGGIVIVGIRDGGNVLNKQWASQLVGFERGDIVEIEQRIKGKLKPNIDLRAHYIQHAGKNYLAIHIPPRRDTLVSTSSGKTCIRDGRSSRPMAPEEIRMAVSGLVNYDWTAEVMEHIHETALDPKSVAAALEDFCIRKKYSNDERPTKAAFLEAIGATTNGVVTKSGLLFLGQQNDILKWLGTYEYRFTWRKASGELLENTVWDDNLWNSIQRIQQLFSACNSEVPLVYKGKTHPCKLLDSTAFHECFMNALVHRDYSIEGMVVVDYNFDRMMVTNPGVFYGGVTAENISTHQPRHRNKALAKLLMNFQLVDRAGMGVKRMNFGSLAYGREFPSFKESFDTVEVSLPAKAIIPEIFVQVQNAPDSYSVCDLIILNSLYRIGHVDVTELAKRISTHDDNTWKAINTSVENHSELELCGTNAGVFVRFKPNWATYFKVQNPLKISTTSSKHVKLFGHLQEFGEASNENITLLLGHKNTTHTSAFLRKSSYAVRTGNGPSAKWSLVKRI</sequence>
<dbReference type="InterPro" id="IPR038475">
    <property type="entry name" value="RecG_C_sf"/>
</dbReference>
<dbReference type="Pfam" id="PF04326">
    <property type="entry name" value="SLFN_AlbA_2"/>
    <property type="match status" value="1"/>
</dbReference>
<keyword evidence="2" id="KW-0067">ATP-binding</keyword>
<accession>A0A1G7JAD0</accession>
<name>A0A1G7JAD0_9GAMM</name>
<dbReference type="Pfam" id="PF13749">
    <property type="entry name" value="HATPase_c_4"/>
    <property type="match status" value="1"/>
</dbReference>
<dbReference type="Proteomes" id="UP000243378">
    <property type="component" value="Unassembled WGS sequence"/>
</dbReference>
<gene>
    <name evidence="2" type="ORF">SAMN05216381_1043</name>
</gene>
<protein>
    <submittedName>
        <fullName evidence="2">ATP-dependent DNA helicase RecG</fullName>
    </submittedName>
</protein>
<dbReference type="STRING" id="640205.SAMN05216381_1043"/>
<organism evidence="2 3">
    <name type="scientific">Phytopseudomonas seleniipraecipitans</name>
    <dbReference type="NCBI Taxonomy" id="640205"/>
    <lineage>
        <taxon>Bacteria</taxon>
        <taxon>Pseudomonadati</taxon>
        <taxon>Pseudomonadota</taxon>
        <taxon>Gammaproteobacteria</taxon>
        <taxon>Pseudomonadales</taxon>
        <taxon>Pseudomonadaceae</taxon>
        <taxon>Phytopseudomonas</taxon>
    </lineage>
</organism>
<dbReference type="PANTHER" id="PTHR30595">
    <property type="entry name" value="GLPR-RELATED TRANSCRIPTIONAL REPRESSOR"/>
    <property type="match status" value="1"/>
</dbReference>
<dbReference type="InterPro" id="IPR038461">
    <property type="entry name" value="Schlafen_AlbA_2_dom_sf"/>
</dbReference>
<reference evidence="2 3" key="1">
    <citation type="submission" date="2016-10" db="EMBL/GenBank/DDBJ databases">
        <authorList>
            <person name="de Groot N.N."/>
        </authorList>
    </citation>
    <scope>NUCLEOTIDE SEQUENCE [LARGE SCALE GENOMIC DNA]</scope>
    <source>
        <strain evidence="2 3">LMG 25475</strain>
    </source>
</reference>
<dbReference type="PANTHER" id="PTHR30595:SF6">
    <property type="entry name" value="SCHLAFEN ALBA-2 DOMAIN-CONTAINING PROTEIN"/>
    <property type="match status" value="1"/>
</dbReference>
<dbReference type="Gene3D" id="3.30.565.60">
    <property type="match status" value="1"/>
</dbReference>
<dbReference type="EMBL" id="FNBM01000002">
    <property type="protein sequence ID" value="SDF21833.1"/>
    <property type="molecule type" value="Genomic_DNA"/>
</dbReference>
<keyword evidence="2" id="KW-0347">Helicase</keyword>
<keyword evidence="2" id="KW-0378">Hydrolase</keyword>
<dbReference type="RefSeq" id="WP_092365493.1">
    <property type="nucleotide sequence ID" value="NZ_FNBM01000002.1"/>
</dbReference>
<dbReference type="AlphaFoldDB" id="A0A1G7JAD0"/>
<evidence type="ECO:0000313" key="2">
    <source>
        <dbReference type="EMBL" id="SDF21833.1"/>
    </source>
</evidence>
<dbReference type="InterPro" id="IPR007421">
    <property type="entry name" value="Schlafen_AlbA_2_dom"/>
</dbReference>
<dbReference type="GO" id="GO:0004386">
    <property type="term" value="F:helicase activity"/>
    <property type="evidence" value="ECO:0007669"/>
    <property type="project" value="UniProtKB-KW"/>
</dbReference>
<keyword evidence="2" id="KW-0547">Nucleotide-binding</keyword>
<evidence type="ECO:0000259" key="1">
    <source>
        <dbReference type="Pfam" id="PF04326"/>
    </source>
</evidence>
<feature type="domain" description="Schlafen AlbA-2" evidence="1">
    <location>
        <begin position="25"/>
        <end position="148"/>
    </location>
</feature>
<dbReference type="OrthoDB" id="7593619at2"/>
<evidence type="ECO:0000313" key="3">
    <source>
        <dbReference type="Proteomes" id="UP000243378"/>
    </source>
</evidence>